<evidence type="ECO:0000256" key="1">
    <source>
        <dbReference type="SAM" id="MobiDB-lite"/>
    </source>
</evidence>
<organism evidence="4 5">
    <name type="scientific">Ceutorhynchus assimilis</name>
    <name type="common">cabbage seed weevil</name>
    <dbReference type="NCBI Taxonomy" id="467358"/>
    <lineage>
        <taxon>Eukaryota</taxon>
        <taxon>Metazoa</taxon>
        <taxon>Ecdysozoa</taxon>
        <taxon>Arthropoda</taxon>
        <taxon>Hexapoda</taxon>
        <taxon>Insecta</taxon>
        <taxon>Pterygota</taxon>
        <taxon>Neoptera</taxon>
        <taxon>Endopterygota</taxon>
        <taxon>Coleoptera</taxon>
        <taxon>Polyphaga</taxon>
        <taxon>Cucujiformia</taxon>
        <taxon>Curculionidae</taxon>
        <taxon>Ceutorhynchinae</taxon>
        <taxon>Ceutorhynchus</taxon>
    </lineage>
</organism>
<keyword evidence="2" id="KW-0812">Transmembrane</keyword>
<dbReference type="EMBL" id="OU892279">
    <property type="protein sequence ID" value="CAG9766635.1"/>
    <property type="molecule type" value="Genomic_DNA"/>
</dbReference>
<keyword evidence="5" id="KW-1185">Reference proteome</keyword>
<dbReference type="Proteomes" id="UP001152799">
    <property type="component" value="Chromosome 3"/>
</dbReference>
<name>A0A9N9MMC0_9CUCU</name>
<evidence type="ECO:0000256" key="3">
    <source>
        <dbReference type="SAM" id="SignalP"/>
    </source>
</evidence>
<dbReference type="PANTHER" id="PTHR33538">
    <property type="entry name" value="PROTEIN GAMETE EXPRESSED 1"/>
    <property type="match status" value="1"/>
</dbReference>
<accession>A0A9N9MMC0</accession>
<reference evidence="4" key="1">
    <citation type="submission" date="2022-01" db="EMBL/GenBank/DDBJ databases">
        <authorList>
            <person name="King R."/>
        </authorList>
    </citation>
    <scope>NUCLEOTIDE SEQUENCE</scope>
</reference>
<feature type="signal peptide" evidence="3">
    <location>
        <begin position="1"/>
        <end position="25"/>
    </location>
</feature>
<dbReference type="PANTHER" id="PTHR33538:SF1">
    <property type="entry name" value="PROTEIN BRAMBLEBERRY"/>
    <property type="match status" value="1"/>
</dbReference>
<keyword evidence="2" id="KW-0472">Membrane</keyword>
<feature type="region of interest" description="Disordered" evidence="1">
    <location>
        <begin position="496"/>
        <end position="518"/>
    </location>
</feature>
<keyword evidence="3" id="KW-0732">Signal</keyword>
<evidence type="ECO:0000256" key="2">
    <source>
        <dbReference type="SAM" id="Phobius"/>
    </source>
</evidence>
<dbReference type="AlphaFoldDB" id="A0A9N9MMC0"/>
<keyword evidence="2" id="KW-1133">Transmembrane helix</keyword>
<dbReference type="InterPro" id="IPR040346">
    <property type="entry name" value="GEX1/Brambleberry"/>
</dbReference>
<evidence type="ECO:0000313" key="4">
    <source>
        <dbReference type="EMBL" id="CAG9766635.1"/>
    </source>
</evidence>
<evidence type="ECO:0000313" key="5">
    <source>
        <dbReference type="Proteomes" id="UP001152799"/>
    </source>
</evidence>
<gene>
    <name evidence="4" type="ORF">CEUTPL_LOCUS7211</name>
</gene>
<feature type="transmembrane region" description="Helical" evidence="2">
    <location>
        <begin position="368"/>
        <end position="389"/>
    </location>
</feature>
<sequence>MMLNASKAFHVKTLFLLLFFCPVESALKDYINGITQYFGYNKQNENTEVYGSEFTHSVPYEVTTLDEKFISEAVKLTGVAISELDSCQQRVVLKLKTDCNKMNDEQLAKMAVHLLNCQSYVEGRKIFPCSDELSLKDCTTDMDSDTWTSYHLMSNRARAVCYMVRQSQFRGLAEHTVNRLMEASKDQLMSLGRISHNQESILSLAEDTYTSLSKAQEQLSDQQKDMQQAQLHGQMVLENNIMRLVDEKRLIHETHNKLLQMTHEVQNKLEYSADTIAGNHKELLDDVINIQQRANELFEKIETYSGILLKQNEEFKKQYESTLRNLREVNETVHALVSLVGGTRQALEERLAWIMTALGGTDEAVGRLYLVLWHVGFILTGMLACAFLSARASTRMVIVTLPPFNLAMALSGNEFLNFSNLLIAIGTLIALQILTIWALDYRKILPSAIAWSKAKLTTNKSSSQSSNGSLYPELNINNEEEEESNDTFQDDIRVLTPPISRNENRSRSRSNTSFSLNSTRRNTPLLINMSLRGSCHGTTRAGTPCKLTSLPGRDFCFRHQDGDSVMG</sequence>
<evidence type="ECO:0008006" key="6">
    <source>
        <dbReference type="Google" id="ProtNLM"/>
    </source>
</evidence>
<feature type="chain" id="PRO_5040436568" description="Protein brambleberry" evidence="3">
    <location>
        <begin position="26"/>
        <end position="567"/>
    </location>
</feature>
<proteinExistence type="predicted"/>
<feature type="compositionally biased region" description="Low complexity" evidence="1">
    <location>
        <begin position="509"/>
        <end position="518"/>
    </location>
</feature>
<feature type="transmembrane region" description="Helical" evidence="2">
    <location>
        <begin position="418"/>
        <end position="439"/>
    </location>
</feature>
<protein>
    <recommendedName>
        <fullName evidence="6">Protein brambleberry</fullName>
    </recommendedName>
</protein>
<dbReference type="OrthoDB" id="5978806at2759"/>